<feature type="region of interest" description="Disordered" evidence="1">
    <location>
        <begin position="1"/>
        <end position="21"/>
    </location>
</feature>
<evidence type="ECO:0000313" key="3">
    <source>
        <dbReference type="Proteomes" id="UP000800235"/>
    </source>
</evidence>
<dbReference type="Proteomes" id="UP000800235">
    <property type="component" value="Unassembled WGS sequence"/>
</dbReference>
<keyword evidence="3" id="KW-1185">Reference proteome</keyword>
<evidence type="ECO:0000313" key="2">
    <source>
        <dbReference type="EMBL" id="KAF2433271.1"/>
    </source>
</evidence>
<dbReference type="EMBL" id="MU007021">
    <property type="protein sequence ID" value="KAF2433271.1"/>
    <property type="molecule type" value="Genomic_DNA"/>
</dbReference>
<feature type="region of interest" description="Disordered" evidence="1">
    <location>
        <begin position="54"/>
        <end position="82"/>
    </location>
</feature>
<accession>A0A9P4NY83</accession>
<reference evidence="2" key="1">
    <citation type="journal article" date="2020" name="Stud. Mycol.">
        <title>101 Dothideomycetes genomes: a test case for predicting lifestyles and emergence of pathogens.</title>
        <authorList>
            <person name="Haridas S."/>
            <person name="Albert R."/>
            <person name="Binder M."/>
            <person name="Bloem J."/>
            <person name="Labutti K."/>
            <person name="Salamov A."/>
            <person name="Andreopoulos B."/>
            <person name="Baker S."/>
            <person name="Barry K."/>
            <person name="Bills G."/>
            <person name="Bluhm B."/>
            <person name="Cannon C."/>
            <person name="Castanera R."/>
            <person name="Culley D."/>
            <person name="Daum C."/>
            <person name="Ezra D."/>
            <person name="Gonzalez J."/>
            <person name="Henrissat B."/>
            <person name="Kuo A."/>
            <person name="Liang C."/>
            <person name="Lipzen A."/>
            <person name="Lutzoni F."/>
            <person name="Magnuson J."/>
            <person name="Mondo S."/>
            <person name="Nolan M."/>
            <person name="Ohm R."/>
            <person name="Pangilinan J."/>
            <person name="Park H.-J."/>
            <person name="Ramirez L."/>
            <person name="Alfaro M."/>
            <person name="Sun H."/>
            <person name="Tritt A."/>
            <person name="Yoshinaga Y."/>
            <person name="Zwiers L.-H."/>
            <person name="Turgeon B."/>
            <person name="Goodwin S."/>
            <person name="Spatafora J."/>
            <person name="Crous P."/>
            <person name="Grigoriev I."/>
        </authorList>
    </citation>
    <scope>NUCLEOTIDE SEQUENCE</scope>
    <source>
        <strain evidence="2">CBS 130266</strain>
    </source>
</reference>
<evidence type="ECO:0000256" key="1">
    <source>
        <dbReference type="SAM" id="MobiDB-lite"/>
    </source>
</evidence>
<feature type="compositionally biased region" description="Basic and acidic residues" evidence="1">
    <location>
        <begin position="54"/>
        <end position="75"/>
    </location>
</feature>
<sequence>MAAPQGQQNGGDTHQANGTTEFAQAFKEITRGEQTAAALENHLDALERKINDLLENAEKNHGDAKEKVESSKDDQTETSNKA</sequence>
<dbReference type="AlphaFoldDB" id="A0A9P4NY83"/>
<gene>
    <name evidence="2" type="ORF">EJ08DRAFT_694549</name>
</gene>
<dbReference type="OrthoDB" id="5398685at2759"/>
<proteinExistence type="predicted"/>
<comment type="caution">
    <text evidence="2">The sequence shown here is derived from an EMBL/GenBank/DDBJ whole genome shotgun (WGS) entry which is preliminary data.</text>
</comment>
<protein>
    <submittedName>
        <fullName evidence="2">Uncharacterized protein</fullName>
    </submittedName>
</protein>
<organism evidence="2 3">
    <name type="scientific">Tothia fuscella</name>
    <dbReference type="NCBI Taxonomy" id="1048955"/>
    <lineage>
        <taxon>Eukaryota</taxon>
        <taxon>Fungi</taxon>
        <taxon>Dikarya</taxon>
        <taxon>Ascomycota</taxon>
        <taxon>Pezizomycotina</taxon>
        <taxon>Dothideomycetes</taxon>
        <taxon>Pleosporomycetidae</taxon>
        <taxon>Venturiales</taxon>
        <taxon>Cylindrosympodiaceae</taxon>
        <taxon>Tothia</taxon>
    </lineage>
</organism>
<name>A0A9P4NY83_9PEZI</name>